<dbReference type="GO" id="GO:0005524">
    <property type="term" value="F:ATP binding"/>
    <property type="evidence" value="ECO:0007669"/>
    <property type="project" value="UniProtKB-KW"/>
</dbReference>
<dbReference type="SUPFAM" id="SSF52402">
    <property type="entry name" value="Adenine nucleotide alpha hydrolases-like"/>
    <property type="match status" value="1"/>
</dbReference>
<protein>
    <submittedName>
        <fullName evidence="5">Nucleotide-binding universal stress protein, UspA family</fullName>
    </submittedName>
</protein>
<keyword evidence="3" id="KW-0067">ATP-binding</keyword>
<accession>A0A1M6F4K4</accession>
<name>A0A1M6F4K4_MALRU</name>
<evidence type="ECO:0000313" key="6">
    <source>
        <dbReference type="Proteomes" id="UP000184171"/>
    </source>
</evidence>
<dbReference type="PRINTS" id="PR01438">
    <property type="entry name" value="UNVRSLSTRESS"/>
</dbReference>
<dbReference type="CDD" id="cd00293">
    <property type="entry name" value="USP-like"/>
    <property type="match status" value="1"/>
</dbReference>
<organism evidence="5 6">
    <name type="scientific">Malonomonas rubra DSM 5091</name>
    <dbReference type="NCBI Taxonomy" id="1122189"/>
    <lineage>
        <taxon>Bacteria</taxon>
        <taxon>Pseudomonadati</taxon>
        <taxon>Thermodesulfobacteriota</taxon>
        <taxon>Desulfuromonadia</taxon>
        <taxon>Desulfuromonadales</taxon>
        <taxon>Geopsychrobacteraceae</taxon>
        <taxon>Malonomonas</taxon>
    </lineage>
</organism>
<dbReference type="InterPro" id="IPR006015">
    <property type="entry name" value="Universal_stress_UspA"/>
</dbReference>
<dbReference type="RefSeq" id="WP_072906642.1">
    <property type="nucleotide sequence ID" value="NZ_FQZT01000003.1"/>
</dbReference>
<evidence type="ECO:0000259" key="4">
    <source>
        <dbReference type="Pfam" id="PF00582"/>
    </source>
</evidence>
<keyword evidence="6" id="KW-1185">Reference proteome</keyword>
<gene>
    <name evidence="5" type="ORF">SAMN02745165_01153</name>
</gene>
<comment type="similarity">
    <text evidence="1">Belongs to the universal stress protein A family.</text>
</comment>
<evidence type="ECO:0000256" key="1">
    <source>
        <dbReference type="ARBA" id="ARBA00008791"/>
    </source>
</evidence>
<dbReference type="OrthoDB" id="3217301at2"/>
<evidence type="ECO:0000256" key="3">
    <source>
        <dbReference type="ARBA" id="ARBA00022840"/>
    </source>
</evidence>
<dbReference type="EMBL" id="FQZT01000003">
    <property type="protein sequence ID" value="SHI92601.1"/>
    <property type="molecule type" value="Genomic_DNA"/>
</dbReference>
<proteinExistence type="inferred from homology"/>
<dbReference type="STRING" id="1122189.SAMN02745165_01153"/>
<feature type="domain" description="UspA" evidence="4">
    <location>
        <begin position="5"/>
        <end position="158"/>
    </location>
</feature>
<dbReference type="Proteomes" id="UP000184171">
    <property type="component" value="Unassembled WGS sequence"/>
</dbReference>
<evidence type="ECO:0000313" key="5">
    <source>
        <dbReference type="EMBL" id="SHI92601.1"/>
    </source>
</evidence>
<dbReference type="InterPro" id="IPR006016">
    <property type="entry name" value="UspA"/>
</dbReference>
<keyword evidence="2" id="KW-0547">Nucleotide-binding</keyword>
<dbReference type="InterPro" id="IPR014729">
    <property type="entry name" value="Rossmann-like_a/b/a_fold"/>
</dbReference>
<dbReference type="Gene3D" id="3.40.50.620">
    <property type="entry name" value="HUPs"/>
    <property type="match status" value="1"/>
</dbReference>
<reference evidence="5 6" key="1">
    <citation type="submission" date="2016-11" db="EMBL/GenBank/DDBJ databases">
        <authorList>
            <person name="Jaros S."/>
            <person name="Januszkiewicz K."/>
            <person name="Wedrychowicz H."/>
        </authorList>
    </citation>
    <scope>NUCLEOTIDE SEQUENCE [LARGE SCALE GENOMIC DNA]</scope>
    <source>
        <strain evidence="5 6">DSM 5091</strain>
    </source>
</reference>
<evidence type="ECO:0000256" key="2">
    <source>
        <dbReference type="ARBA" id="ARBA00022741"/>
    </source>
</evidence>
<dbReference type="PANTHER" id="PTHR46268:SF27">
    <property type="entry name" value="UNIVERSAL STRESS PROTEIN RV2623"/>
    <property type="match status" value="1"/>
</dbReference>
<dbReference type="PANTHER" id="PTHR46268">
    <property type="entry name" value="STRESS RESPONSE PROTEIN NHAX"/>
    <property type="match status" value="1"/>
</dbReference>
<dbReference type="AlphaFoldDB" id="A0A1M6F4K4"/>
<sequence length="162" mass="18042">MIPQYKKIVFATDMSKVSPEVLKHAICIARAHDAKVEILHVLPDIDQAMINYVSLFVDADKMADDEIAHKDSVAAELTERLRKFASAELMDHPEDLERIDRIEVLHGPPASTILSEVEKVGADLLLIGMHGKGKLDYSFVGSVAKKIVRRTQIPVQLIPLTH</sequence>
<dbReference type="Pfam" id="PF00582">
    <property type="entry name" value="Usp"/>
    <property type="match status" value="1"/>
</dbReference>